<dbReference type="FunFam" id="3.30.60.10:FF:000006">
    <property type="entry name" value="Agglutinin isolectin 1"/>
    <property type="match status" value="1"/>
</dbReference>
<comment type="function">
    <text evidence="7">N-acetyl-D-glucosamine binding lectin.</text>
</comment>
<feature type="disulfide bond" evidence="9">
    <location>
        <begin position="37"/>
        <end position="51"/>
    </location>
</feature>
<organism evidence="12 13">
    <name type="scientific">Oryza meyeriana var. granulata</name>
    <dbReference type="NCBI Taxonomy" id="110450"/>
    <lineage>
        <taxon>Eukaryota</taxon>
        <taxon>Viridiplantae</taxon>
        <taxon>Streptophyta</taxon>
        <taxon>Embryophyta</taxon>
        <taxon>Tracheophyta</taxon>
        <taxon>Spermatophyta</taxon>
        <taxon>Magnoliopsida</taxon>
        <taxon>Liliopsida</taxon>
        <taxon>Poales</taxon>
        <taxon>Poaceae</taxon>
        <taxon>BOP clade</taxon>
        <taxon>Oryzoideae</taxon>
        <taxon>Oryzeae</taxon>
        <taxon>Oryzinae</taxon>
        <taxon>Oryza</taxon>
        <taxon>Oryza meyeriana</taxon>
    </lineage>
</organism>
<reference evidence="12 13" key="1">
    <citation type="submission" date="2019-11" db="EMBL/GenBank/DDBJ databases">
        <title>Whole genome sequence of Oryza granulata.</title>
        <authorList>
            <person name="Li W."/>
        </authorList>
    </citation>
    <scope>NUCLEOTIDE SEQUENCE [LARGE SCALE GENOMIC DNA]</scope>
    <source>
        <strain evidence="13">cv. Menghai</strain>
        <tissue evidence="12">Leaf</tissue>
    </source>
</reference>
<evidence type="ECO:0000256" key="9">
    <source>
        <dbReference type="PROSITE-ProRule" id="PRU00261"/>
    </source>
</evidence>
<dbReference type="SMART" id="SM00270">
    <property type="entry name" value="ChtBD1"/>
    <property type="match status" value="1"/>
</dbReference>
<evidence type="ECO:0000256" key="7">
    <source>
        <dbReference type="ARBA" id="ARBA00053236"/>
    </source>
</evidence>
<evidence type="ECO:0000256" key="5">
    <source>
        <dbReference type="ARBA" id="ARBA00023157"/>
    </source>
</evidence>
<keyword evidence="13" id="KW-1185">Reference proteome</keyword>
<dbReference type="Pfam" id="PF00187">
    <property type="entry name" value="Chitin_bind_1"/>
    <property type="match status" value="1"/>
</dbReference>
<evidence type="ECO:0000313" key="12">
    <source>
        <dbReference type="EMBL" id="KAF0891785.1"/>
    </source>
</evidence>
<dbReference type="SUPFAM" id="SSF57016">
    <property type="entry name" value="Plant lectins/antimicrobial peptides"/>
    <property type="match status" value="1"/>
</dbReference>
<comment type="caution">
    <text evidence="9">Lacks conserved residue(s) required for the propagation of feature annotation.</text>
</comment>
<dbReference type="PRINTS" id="PR00451">
    <property type="entry name" value="CHITINBINDNG"/>
</dbReference>
<keyword evidence="3" id="KW-0430">Lectin</keyword>
<name>A0A6G1BTX5_9ORYZ</name>
<dbReference type="Proteomes" id="UP000479710">
    <property type="component" value="Unassembled WGS sequence"/>
</dbReference>
<evidence type="ECO:0000313" key="13">
    <source>
        <dbReference type="Proteomes" id="UP000479710"/>
    </source>
</evidence>
<keyword evidence="10" id="KW-0732">Signal</keyword>
<dbReference type="PROSITE" id="PS50941">
    <property type="entry name" value="CHIT_BIND_I_2"/>
    <property type="match status" value="1"/>
</dbReference>
<evidence type="ECO:0000259" key="11">
    <source>
        <dbReference type="PROSITE" id="PS50941"/>
    </source>
</evidence>
<evidence type="ECO:0000256" key="1">
    <source>
        <dbReference type="ARBA" id="ARBA00018189"/>
    </source>
</evidence>
<evidence type="ECO:0000256" key="4">
    <source>
        <dbReference type="ARBA" id="ARBA00022737"/>
    </source>
</evidence>
<dbReference type="CDD" id="cd00035">
    <property type="entry name" value="ChtBD1"/>
    <property type="match status" value="1"/>
</dbReference>
<keyword evidence="4" id="KW-0677">Repeat</keyword>
<sequence length="83" mass="8255">MAAKMATMLALVFGLALLLSSAGPAAAQNCNCAPNLCCSKWGFCGLGGDYCGDGCQSGPCYNGGGLAGRKAGADGPESYNRNN</sequence>
<evidence type="ECO:0000256" key="10">
    <source>
        <dbReference type="SAM" id="SignalP"/>
    </source>
</evidence>
<gene>
    <name evidence="12" type="ORF">E2562_010969</name>
</gene>
<dbReference type="InterPro" id="IPR036861">
    <property type="entry name" value="Endochitinase-like_sf"/>
</dbReference>
<dbReference type="GO" id="GO:0030246">
    <property type="term" value="F:carbohydrate binding"/>
    <property type="evidence" value="ECO:0007669"/>
    <property type="project" value="UniProtKB-KW"/>
</dbReference>
<dbReference type="Gene3D" id="3.30.60.10">
    <property type="entry name" value="Endochitinase-like"/>
    <property type="match status" value="1"/>
</dbReference>
<dbReference type="InterPro" id="IPR001002">
    <property type="entry name" value="Chitin-bd_1"/>
</dbReference>
<feature type="chain" id="PRO_5026211331" description="Lectin" evidence="10">
    <location>
        <begin position="28"/>
        <end position="83"/>
    </location>
</feature>
<feature type="signal peptide" evidence="10">
    <location>
        <begin position="1"/>
        <end position="27"/>
    </location>
</feature>
<keyword evidence="2 9" id="KW-0147">Chitin-binding</keyword>
<accession>A0A6G1BTX5</accession>
<feature type="disulfide bond" evidence="9">
    <location>
        <begin position="32"/>
        <end position="44"/>
    </location>
</feature>
<dbReference type="AlphaFoldDB" id="A0A6G1BTX5"/>
<keyword evidence="6" id="KW-0873">Pyrrolidone carboxylic acid</keyword>
<feature type="domain" description="Chitin-binding type-1" evidence="11">
    <location>
        <begin position="27"/>
        <end position="62"/>
    </location>
</feature>
<evidence type="ECO:0000256" key="8">
    <source>
        <dbReference type="ARBA" id="ARBA00083476"/>
    </source>
</evidence>
<evidence type="ECO:0000256" key="6">
    <source>
        <dbReference type="ARBA" id="ARBA00023283"/>
    </source>
</evidence>
<dbReference type="InterPro" id="IPR018371">
    <property type="entry name" value="Chitin-binding_1_CS"/>
</dbReference>
<dbReference type="PROSITE" id="PS00026">
    <property type="entry name" value="CHIT_BIND_I_1"/>
    <property type="match status" value="1"/>
</dbReference>
<proteinExistence type="predicted"/>
<dbReference type="EMBL" id="SPHZ02000011">
    <property type="protein sequence ID" value="KAF0891785.1"/>
    <property type="molecule type" value="Genomic_DNA"/>
</dbReference>
<evidence type="ECO:0000256" key="3">
    <source>
        <dbReference type="ARBA" id="ARBA00022734"/>
    </source>
</evidence>
<protein>
    <recommendedName>
        <fullName evidence="1">Lectin</fullName>
    </recommendedName>
    <alternativeName>
        <fullName evidence="8">Agglutinin</fullName>
    </alternativeName>
</protein>
<evidence type="ECO:0000256" key="2">
    <source>
        <dbReference type="ARBA" id="ARBA00022669"/>
    </source>
</evidence>
<comment type="caution">
    <text evidence="12">The sequence shown here is derived from an EMBL/GenBank/DDBJ whole genome shotgun (WGS) entry which is preliminary data.</text>
</comment>
<keyword evidence="5 9" id="KW-1015">Disulfide bond</keyword>
<dbReference type="GO" id="GO:0008061">
    <property type="term" value="F:chitin binding"/>
    <property type="evidence" value="ECO:0007669"/>
    <property type="project" value="UniProtKB-UniRule"/>
</dbReference>